<feature type="region of interest" description="Disordered" evidence="1">
    <location>
        <begin position="1"/>
        <end position="33"/>
    </location>
</feature>
<organism evidence="4 5">
    <name type="scientific">Kribbella ginsengisoli</name>
    <dbReference type="NCBI Taxonomy" id="363865"/>
    <lineage>
        <taxon>Bacteria</taxon>
        <taxon>Bacillati</taxon>
        <taxon>Actinomycetota</taxon>
        <taxon>Actinomycetes</taxon>
        <taxon>Propionibacteriales</taxon>
        <taxon>Kribbellaceae</taxon>
        <taxon>Kribbella</taxon>
    </lineage>
</organism>
<dbReference type="EMBL" id="BAABAA010000009">
    <property type="protein sequence ID" value="GAA3580886.1"/>
    <property type="molecule type" value="Genomic_DNA"/>
</dbReference>
<dbReference type="Proteomes" id="UP001501222">
    <property type="component" value="Unassembled WGS sequence"/>
</dbReference>
<comment type="caution">
    <text evidence="4">The sequence shown here is derived from an EMBL/GenBank/DDBJ whole genome shotgun (WGS) entry which is preliminary data.</text>
</comment>
<evidence type="ECO:0000259" key="3">
    <source>
        <dbReference type="Pfam" id="PF14361"/>
    </source>
</evidence>
<accession>A0ABP6YDZ3</accession>
<keyword evidence="5" id="KW-1185">Reference proteome</keyword>
<evidence type="ECO:0000313" key="4">
    <source>
        <dbReference type="EMBL" id="GAA3580886.1"/>
    </source>
</evidence>
<dbReference type="InterPro" id="IPR025736">
    <property type="entry name" value="PucR_C-HTH_dom"/>
</dbReference>
<sequence>MVDVDPAQQPAPAQQPPGPAQHQAPEHASRTARGAAELELGEAAVELLRSRLPDIAGLTVTAIIVEVPAYTNALAGPMGAKIEGAVQLALGGFLRLASSGDPGTPLAPALEGAYVLGRGEARSGRTMDALLAAYRVGARVSWRELSRTAVEAGLPADTLAKFAELVFAYIDELSAASVSGHTDELATTGRVRERYLQDLALGLLHGDSPEQLTARADRADWEPPRTLTAVILPSAQVRSMLGALDPRTLRPEVDLTELAEQSPLGQPDRSGRAGQPGRPDELGEPSDADAAELAVLLVPDADGSSRLVLLRNLRGYQAWVGPPQPWAAVRTSYLRALRARQLQLTAEPDAPVDTERHLTTFVVTSDPAALEDLRRQVLAPFAELRPATAERLTETLREWLLHLGRRDEVAAALHIHPQTVRYRMGQIRDLYGPRLDDPQVVLDLTIALATPPHSAND</sequence>
<dbReference type="PANTHER" id="PTHR33744">
    <property type="entry name" value="CARBOHYDRATE DIACID REGULATOR"/>
    <property type="match status" value="1"/>
</dbReference>
<dbReference type="Pfam" id="PF13556">
    <property type="entry name" value="HTH_30"/>
    <property type="match status" value="1"/>
</dbReference>
<gene>
    <name evidence="4" type="ORF">GCM10022235_59030</name>
</gene>
<evidence type="ECO:0000259" key="2">
    <source>
        <dbReference type="Pfam" id="PF13556"/>
    </source>
</evidence>
<name>A0ABP6YDZ3_9ACTN</name>
<dbReference type="RefSeq" id="WP_344846013.1">
    <property type="nucleotide sequence ID" value="NZ_BAABAA010000009.1"/>
</dbReference>
<proteinExistence type="predicted"/>
<dbReference type="InterPro" id="IPR042070">
    <property type="entry name" value="PucR_C-HTH_sf"/>
</dbReference>
<dbReference type="PANTHER" id="PTHR33744:SF1">
    <property type="entry name" value="DNA-BINDING TRANSCRIPTIONAL ACTIVATOR ADER"/>
    <property type="match status" value="1"/>
</dbReference>
<evidence type="ECO:0000256" key="1">
    <source>
        <dbReference type="SAM" id="MobiDB-lite"/>
    </source>
</evidence>
<reference evidence="5" key="1">
    <citation type="journal article" date="2019" name="Int. J. Syst. Evol. Microbiol.">
        <title>The Global Catalogue of Microorganisms (GCM) 10K type strain sequencing project: providing services to taxonomists for standard genome sequencing and annotation.</title>
        <authorList>
            <consortium name="The Broad Institute Genomics Platform"/>
            <consortium name="The Broad Institute Genome Sequencing Center for Infectious Disease"/>
            <person name="Wu L."/>
            <person name="Ma J."/>
        </authorList>
    </citation>
    <scope>NUCLEOTIDE SEQUENCE [LARGE SCALE GENOMIC DNA]</scope>
    <source>
        <strain evidence="5">JCM 16928</strain>
    </source>
</reference>
<dbReference type="InterPro" id="IPR051448">
    <property type="entry name" value="CdaR-like_regulators"/>
</dbReference>
<feature type="domain" description="RsbT co-antagonist protein RsbRD N-terminal" evidence="3">
    <location>
        <begin position="53"/>
        <end position="194"/>
    </location>
</feature>
<dbReference type="InterPro" id="IPR025751">
    <property type="entry name" value="RsbRD_N_dom"/>
</dbReference>
<feature type="compositionally biased region" description="Low complexity" evidence="1">
    <location>
        <begin position="1"/>
        <end position="12"/>
    </location>
</feature>
<feature type="domain" description="PucR C-terminal helix-turn-helix" evidence="2">
    <location>
        <begin position="392"/>
        <end position="449"/>
    </location>
</feature>
<protein>
    <submittedName>
        <fullName evidence="4">PucR family transcriptional regulator</fullName>
    </submittedName>
</protein>
<evidence type="ECO:0000313" key="5">
    <source>
        <dbReference type="Proteomes" id="UP001501222"/>
    </source>
</evidence>
<dbReference type="Gene3D" id="1.10.10.2840">
    <property type="entry name" value="PucR C-terminal helix-turn-helix domain"/>
    <property type="match status" value="1"/>
</dbReference>
<feature type="region of interest" description="Disordered" evidence="1">
    <location>
        <begin position="257"/>
        <end position="286"/>
    </location>
</feature>
<dbReference type="Pfam" id="PF14361">
    <property type="entry name" value="RsbRD_N"/>
    <property type="match status" value="1"/>
</dbReference>